<dbReference type="SUPFAM" id="SSF53335">
    <property type="entry name" value="S-adenosyl-L-methionine-dependent methyltransferases"/>
    <property type="match status" value="1"/>
</dbReference>
<gene>
    <name evidence="2" type="ORF">FQ154_19080</name>
</gene>
<dbReference type="AlphaFoldDB" id="A0A5B0E2P2"/>
<reference evidence="2 3" key="1">
    <citation type="submission" date="2019-07" db="EMBL/GenBank/DDBJ databases">
        <title>Analysis of the biochemical properties, biological activity and biotechnological potential of siderophores and biosurfactants produced by Antarctic psychrotolerant bacteria.</title>
        <authorList>
            <person name="Styczynski M."/>
            <person name="Krucon T."/>
            <person name="Decewicz P."/>
            <person name="Dziewit L."/>
        </authorList>
    </citation>
    <scope>NUCLEOTIDE SEQUENCE [LARGE SCALE GENOMIC DNA]</scope>
    <source>
        <strain evidence="2 3">ANT_H27</strain>
    </source>
</reference>
<proteinExistence type="predicted"/>
<keyword evidence="2" id="KW-0808">Transferase</keyword>
<evidence type="ECO:0000313" key="2">
    <source>
        <dbReference type="EMBL" id="KAA0973264.1"/>
    </source>
</evidence>
<keyword evidence="2" id="KW-0489">Methyltransferase</keyword>
<feature type="region of interest" description="Disordered" evidence="1">
    <location>
        <begin position="1"/>
        <end position="30"/>
    </location>
</feature>
<name>A0A5B0E2P2_9MICC</name>
<sequence>MVQKATRLGGRSRTGRPLGNTTRGTTNPNRMRRVDRWMTGSQGWRLRPETTGAPPIAVDLGFGASPATAVEFYERVRAISPTARVFGIEIEPERVARGVALHLEGLDFRLGGFEIPIESDATVIRAFNVLRQYDESDVPGIWETMAGRLTEHGMIIEGTCDEIGRRSSWVTLTKGGPQTLSISLRFGAFTRPSDVAERLPKALIHRNISGERIHDFLTAADAAWLSAAPLATFGNKQRWVSMCRALRESGWPICDSASRWRLGEVTVKWEAVAPRSGALALAEPN</sequence>
<accession>A0A5B0E2P2</accession>
<dbReference type="OrthoDB" id="5498854at2"/>
<dbReference type="InterPro" id="IPR029063">
    <property type="entry name" value="SAM-dependent_MTases_sf"/>
</dbReference>
<organism evidence="2 3">
    <name type="scientific">Paeniglutamicibacter gangotriensis</name>
    <dbReference type="NCBI Taxonomy" id="254787"/>
    <lineage>
        <taxon>Bacteria</taxon>
        <taxon>Bacillati</taxon>
        <taxon>Actinomycetota</taxon>
        <taxon>Actinomycetes</taxon>
        <taxon>Micrococcales</taxon>
        <taxon>Micrococcaceae</taxon>
        <taxon>Paeniglutamicibacter</taxon>
    </lineage>
</organism>
<feature type="compositionally biased region" description="Low complexity" evidence="1">
    <location>
        <begin position="15"/>
        <end position="29"/>
    </location>
</feature>
<protein>
    <submittedName>
        <fullName evidence="2">Class I SAM-dependent methyltransferase</fullName>
    </submittedName>
</protein>
<dbReference type="GO" id="GO:0032259">
    <property type="term" value="P:methylation"/>
    <property type="evidence" value="ECO:0007669"/>
    <property type="project" value="UniProtKB-KW"/>
</dbReference>
<comment type="caution">
    <text evidence="2">The sequence shown here is derived from an EMBL/GenBank/DDBJ whole genome shotgun (WGS) entry which is preliminary data.</text>
</comment>
<evidence type="ECO:0000313" key="3">
    <source>
        <dbReference type="Proteomes" id="UP000323856"/>
    </source>
</evidence>
<dbReference type="Proteomes" id="UP000323856">
    <property type="component" value="Unassembled WGS sequence"/>
</dbReference>
<dbReference type="EMBL" id="VOBL01000031">
    <property type="protein sequence ID" value="KAA0973264.1"/>
    <property type="molecule type" value="Genomic_DNA"/>
</dbReference>
<dbReference type="GO" id="GO:0008168">
    <property type="term" value="F:methyltransferase activity"/>
    <property type="evidence" value="ECO:0007669"/>
    <property type="project" value="UniProtKB-KW"/>
</dbReference>
<dbReference type="RefSeq" id="WP_043475536.1">
    <property type="nucleotide sequence ID" value="NZ_JBITUG010000003.1"/>
</dbReference>
<evidence type="ECO:0000256" key="1">
    <source>
        <dbReference type="SAM" id="MobiDB-lite"/>
    </source>
</evidence>